<proteinExistence type="predicted"/>
<dbReference type="Proteomes" id="UP000593579">
    <property type="component" value="Unassembled WGS sequence"/>
</dbReference>
<name>A0A7J9C3Z4_GOSGO</name>
<organism evidence="1 2">
    <name type="scientific">Gossypium gossypioides</name>
    <name type="common">Mexican cotton</name>
    <name type="synonym">Selera gossypioides</name>
    <dbReference type="NCBI Taxonomy" id="34282"/>
    <lineage>
        <taxon>Eukaryota</taxon>
        <taxon>Viridiplantae</taxon>
        <taxon>Streptophyta</taxon>
        <taxon>Embryophyta</taxon>
        <taxon>Tracheophyta</taxon>
        <taxon>Spermatophyta</taxon>
        <taxon>Magnoliopsida</taxon>
        <taxon>eudicotyledons</taxon>
        <taxon>Gunneridae</taxon>
        <taxon>Pentapetalae</taxon>
        <taxon>rosids</taxon>
        <taxon>malvids</taxon>
        <taxon>Malvales</taxon>
        <taxon>Malvaceae</taxon>
        <taxon>Malvoideae</taxon>
        <taxon>Gossypium</taxon>
    </lineage>
</organism>
<sequence length="100" mass="11862">MMQFQIYKCVPEKKVSYQVFSKNYSPMKEFVATPKRDNISEEKWTAILQSLQDKDIELRAPWMFPIGLAHCEFAYKGDNYKKKVHKISNAWNQTKKVPSR</sequence>
<dbReference type="AlphaFoldDB" id="A0A7J9C3Z4"/>
<dbReference type="PANTHER" id="PTHR48200:SF1">
    <property type="entry name" value="AMINOTRANSFERASE-LIKE PLANT MOBILE DOMAIN-CONTAINING PROTEIN"/>
    <property type="match status" value="1"/>
</dbReference>
<comment type="caution">
    <text evidence="1">The sequence shown here is derived from an EMBL/GenBank/DDBJ whole genome shotgun (WGS) entry which is preliminary data.</text>
</comment>
<dbReference type="PANTHER" id="PTHR48200">
    <property type="entry name" value="PROTEIN, PUTATIVE-RELATED"/>
    <property type="match status" value="1"/>
</dbReference>
<reference evidence="1 2" key="1">
    <citation type="journal article" date="2019" name="Genome Biol. Evol.">
        <title>Insights into the evolution of the New World diploid cottons (Gossypium, subgenus Houzingenia) based on genome sequencing.</title>
        <authorList>
            <person name="Grover C.E."/>
            <person name="Arick M.A. 2nd"/>
            <person name="Thrash A."/>
            <person name="Conover J.L."/>
            <person name="Sanders W.S."/>
            <person name="Peterson D.G."/>
            <person name="Frelichowski J.E."/>
            <person name="Scheffler J.A."/>
            <person name="Scheffler B.E."/>
            <person name="Wendel J.F."/>
        </authorList>
    </citation>
    <scope>NUCLEOTIDE SEQUENCE [LARGE SCALE GENOMIC DNA]</scope>
    <source>
        <strain evidence="1">5</strain>
        <tissue evidence="1">Leaf</tissue>
    </source>
</reference>
<keyword evidence="2" id="KW-1185">Reference proteome</keyword>
<evidence type="ECO:0000313" key="1">
    <source>
        <dbReference type="EMBL" id="MBA0743200.1"/>
    </source>
</evidence>
<gene>
    <name evidence="1" type="ORF">Gogos_005908</name>
</gene>
<accession>A0A7J9C3Z4</accession>
<dbReference type="EMBL" id="JABEZY010000008">
    <property type="protein sequence ID" value="MBA0743200.1"/>
    <property type="molecule type" value="Genomic_DNA"/>
</dbReference>
<protein>
    <submittedName>
        <fullName evidence="1">Uncharacterized protein</fullName>
    </submittedName>
</protein>
<evidence type="ECO:0000313" key="2">
    <source>
        <dbReference type="Proteomes" id="UP000593579"/>
    </source>
</evidence>